<sequence length="331" mass="36927">MLKRLFRGLGMLVLGLLLVIVAGLGVIALTHMDKSLQETQQALRVDADSLNTLAHKGTELVYQVEGQGQPIVLIHSHFFSMKMWDQYAERLSQNYQVIRFDLTSHGLTGPESNHDYSMNRDLELLDALVEHLQLDDLVLVGSSLGGNIAINYTSRYPQKVKALVLQNSGGFRKANSRGGRGEDMPGWADYLLYAMPTMAYDAFFDWMTKVDMPNAEQHKQDFASGFLRKGNRYAEMQRIRQFKTGDTAGLLQSISQPVMIQWGEQNPQLPVVLLQQFENNLTQSQHVISRVYPGVGHVLSLEAPISTVADVQAFIEAVPSYSEISQGGEAL</sequence>
<dbReference type="AlphaFoldDB" id="A0AA37RW84"/>
<dbReference type="SUPFAM" id="SSF53474">
    <property type="entry name" value="alpha/beta-Hydrolases"/>
    <property type="match status" value="1"/>
</dbReference>
<feature type="domain" description="AB hydrolase-1" evidence="1">
    <location>
        <begin position="70"/>
        <end position="304"/>
    </location>
</feature>
<dbReference type="PRINTS" id="PR00111">
    <property type="entry name" value="ABHYDROLASE"/>
</dbReference>
<dbReference type="PANTHER" id="PTHR43798">
    <property type="entry name" value="MONOACYLGLYCEROL LIPASE"/>
    <property type="match status" value="1"/>
</dbReference>
<gene>
    <name evidence="2" type="ORF">GCM10007895_16720</name>
</gene>
<dbReference type="InterPro" id="IPR029058">
    <property type="entry name" value="AB_hydrolase_fold"/>
</dbReference>
<dbReference type="Proteomes" id="UP001161422">
    <property type="component" value="Unassembled WGS sequence"/>
</dbReference>
<dbReference type="Pfam" id="PF00561">
    <property type="entry name" value="Abhydrolase_1"/>
    <property type="match status" value="1"/>
</dbReference>
<organism evidence="2 3">
    <name type="scientific">Paraferrimonas sedimenticola</name>
    <dbReference type="NCBI Taxonomy" id="375674"/>
    <lineage>
        <taxon>Bacteria</taxon>
        <taxon>Pseudomonadati</taxon>
        <taxon>Pseudomonadota</taxon>
        <taxon>Gammaproteobacteria</taxon>
        <taxon>Alteromonadales</taxon>
        <taxon>Ferrimonadaceae</taxon>
        <taxon>Paraferrimonas</taxon>
    </lineage>
</organism>
<dbReference type="RefSeq" id="WP_095505199.1">
    <property type="nucleotide sequence ID" value="NZ_BSNC01000004.1"/>
</dbReference>
<keyword evidence="3" id="KW-1185">Reference proteome</keyword>
<dbReference type="InterPro" id="IPR050266">
    <property type="entry name" value="AB_hydrolase_sf"/>
</dbReference>
<name>A0AA37RW84_9GAMM</name>
<accession>A0AA37RW84</accession>
<evidence type="ECO:0000313" key="3">
    <source>
        <dbReference type="Proteomes" id="UP001161422"/>
    </source>
</evidence>
<evidence type="ECO:0000259" key="1">
    <source>
        <dbReference type="Pfam" id="PF00561"/>
    </source>
</evidence>
<dbReference type="InterPro" id="IPR000073">
    <property type="entry name" value="AB_hydrolase_1"/>
</dbReference>
<protein>
    <recommendedName>
        <fullName evidence="1">AB hydrolase-1 domain-containing protein</fullName>
    </recommendedName>
</protein>
<reference evidence="2" key="1">
    <citation type="journal article" date="2014" name="Int. J. Syst. Evol. Microbiol.">
        <title>Complete genome sequence of Corynebacterium casei LMG S-19264T (=DSM 44701T), isolated from a smear-ripened cheese.</title>
        <authorList>
            <consortium name="US DOE Joint Genome Institute (JGI-PGF)"/>
            <person name="Walter F."/>
            <person name="Albersmeier A."/>
            <person name="Kalinowski J."/>
            <person name="Ruckert C."/>
        </authorList>
    </citation>
    <scope>NUCLEOTIDE SEQUENCE</scope>
    <source>
        <strain evidence="2">NBRC 101628</strain>
    </source>
</reference>
<proteinExistence type="predicted"/>
<comment type="caution">
    <text evidence="2">The sequence shown here is derived from an EMBL/GenBank/DDBJ whole genome shotgun (WGS) entry which is preliminary data.</text>
</comment>
<evidence type="ECO:0000313" key="2">
    <source>
        <dbReference type="EMBL" id="GLP96366.1"/>
    </source>
</evidence>
<reference evidence="2" key="2">
    <citation type="submission" date="2023-01" db="EMBL/GenBank/DDBJ databases">
        <title>Draft genome sequence of Paraferrimonas sedimenticola strain NBRC 101628.</title>
        <authorList>
            <person name="Sun Q."/>
            <person name="Mori K."/>
        </authorList>
    </citation>
    <scope>NUCLEOTIDE SEQUENCE</scope>
    <source>
        <strain evidence="2">NBRC 101628</strain>
    </source>
</reference>
<dbReference type="Gene3D" id="3.40.50.1820">
    <property type="entry name" value="alpha/beta hydrolase"/>
    <property type="match status" value="1"/>
</dbReference>
<dbReference type="EMBL" id="BSNC01000004">
    <property type="protein sequence ID" value="GLP96366.1"/>
    <property type="molecule type" value="Genomic_DNA"/>
</dbReference>